<dbReference type="OrthoDB" id="5849210at2759"/>
<dbReference type="Proteomes" id="UP000024635">
    <property type="component" value="Unassembled WGS sequence"/>
</dbReference>
<proteinExistence type="predicted"/>
<dbReference type="STRING" id="53326.A0A016RU62"/>
<organism evidence="1 2">
    <name type="scientific">Ancylostoma ceylanicum</name>
    <dbReference type="NCBI Taxonomy" id="53326"/>
    <lineage>
        <taxon>Eukaryota</taxon>
        <taxon>Metazoa</taxon>
        <taxon>Ecdysozoa</taxon>
        <taxon>Nematoda</taxon>
        <taxon>Chromadorea</taxon>
        <taxon>Rhabditida</taxon>
        <taxon>Rhabditina</taxon>
        <taxon>Rhabditomorpha</taxon>
        <taxon>Strongyloidea</taxon>
        <taxon>Ancylostomatidae</taxon>
        <taxon>Ancylostomatinae</taxon>
        <taxon>Ancylostoma</taxon>
    </lineage>
</organism>
<dbReference type="EMBL" id="JARK01001717">
    <property type="protein sequence ID" value="EYB81499.1"/>
    <property type="molecule type" value="Genomic_DNA"/>
</dbReference>
<accession>A0A016RU62</accession>
<dbReference type="PANTHER" id="PTHR46238:SF8">
    <property type="entry name" value="ENDONUCLEASE_EXONUCLEASE_PHOSPHATASE DOMAIN-CONTAINING PROTEIN"/>
    <property type="match status" value="1"/>
</dbReference>
<keyword evidence="2" id="KW-1185">Reference proteome</keyword>
<dbReference type="PANTHER" id="PTHR46238">
    <property type="entry name" value="REVERSE TRANSCRIPTASE DOMAIN-CONTAINING PROTEIN"/>
    <property type="match status" value="1"/>
</dbReference>
<dbReference type="AlphaFoldDB" id="A0A016RU62"/>
<evidence type="ECO:0000313" key="1">
    <source>
        <dbReference type="EMBL" id="EYB81499.1"/>
    </source>
</evidence>
<sequence length="107" mass="12239">MTTNLDEPSTIQVDSNDVRRTDYSKYLDSTLSADGSLAHEVVTRVSAGWLKWRSMIGVFCDKNTPDRFKSKVYQTIVRSVALYGAECWPATKEVERRLSVMETKMLR</sequence>
<evidence type="ECO:0000313" key="2">
    <source>
        <dbReference type="Proteomes" id="UP000024635"/>
    </source>
</evidence>
<name>A0A016RU62_9BILA</name>
<protein>
    <submittedName>
        <fullName evidence="1">Uncharacterized protein</fullName>
    </submittedName>
</protein>
<comment type="caution">
    <text evidence="1">The sequence shown here is derived from an EMBL/GenBank/DDBJ whole genome shotgun (WGS) entry which is preliminary data.</text>
</comment>
<gene>
    <name evidence="1" type="primary">Acey_s0381.g352</name>
    <name evidence="1" type="ORF">Y032_0381g352</name>
</gene>
<reference evidence="2" key="1">
    <citation type="journal article" date="2015" name="Nat. Genet.">
        <title>The genome and transcriptome of the zoonotic hookworm Ancylostoma ceylanicum identify infection-specific gene families.</title>
        <authorList>
            <person name="Schwarz E.M."/>
            <person name="Hu Y."/>
            <person name="Antoshechkin I."/>
            <person name="Miller M.M."/>
            <person name="Sternberg P.W."/>
            <person name="Aroian R.V."/>
        </authorList>
    </citation>
    <scope>NUCLEOTIDE SEQUENCE</scope>
    <source>
        <strain evidence="2">HY135</strain>
    </source>
</reference>